<accession>A0A420XNA0</accession>
<dbReference type="InterPro" id="IPR029063">
    <property type="entry name" value="SAM-dependent_MTases_sf"/>
</dbReference>
<sequence>MGFDVPADAYAQFMGRWSESLAVRLADRLELRRGMRALDVGCGPGALTAVLVDRLGADAVSAVEPSASFVEAARARLPEVDVRHAAAEDLPFDTSSFDRAAAQLVVHFMADPVQGLREMARVVRPGGLVAASVWDYASGTSPLSTFWTTVARLDPATTDESGSAGAREGELAELMTSAGLSDIESLRLEVTSRFASLDEWWRPYTYGVWPAGEYVARLDERRRAELRDVCAALLPDPPFELSAGAWAALGRVTQPA</sequence>
<proteinExistence type="inferred from homology"/>
<evidence type="ECO:0000313" key="5">
    <source>
        <dbReference type="EMBL" id="RKS72752.1"/>
    </source>
</evidence>
<dbReference type="AlphaFoldDB" id="A0A420XNA0"/>
<dbReference type="InterPro" id="IPR051052">
    <property type="entry name" value="Diverse_substrate_MTase"/>
</dbReference>
<dbReference type="GO" id="GO:0008757">
    <property type="term" value="F:S-adenosylmethionine-dependent methyltransferase activity"/>
    <property type="evidence" value="ECO:0007669"/>
    <property type="project" value="InterPro"/>
</dbReference>
<evidence type="ECO:0000256" key="1">
    <source>
        <dbReference type="ARBA" id="ARBA00008361"/>
    </source>
</evidence>
<dbReference type="SUPFAM" id="SSF53335">
    <property type="entry name" value="S-adenosyl-L-methionine-dependent methyltransferases"/>
    <property type="match status" value="1"/>
</dbReference>
<dbReference type="InterPro" id="IPR013216">
    <property type="entry name" value="Methyltransf_11"/>
</dbReference>
<dbReference type="CDD" id="cd02440">
    <property type="entry name" value="AdoMet_MTases"/>
    <property type="match status" value="1"/>
</dbReference>
<dbReference type="PANTHER" id="PTHR44942">
    <property type="entry name" value="METHYLTRANSF_11 DOMAIN-CONTAINING PROTEIN"/>
    <property type="match status" value="1"/>
</dbReference>
<evidence type="ECO:0000256" key="2">
    <source>
        <dbReference type="ARBA" id="ARBA00022603"/>
    </source>
</evidence>
<comment type="caution">
    <text evidence="5">The sequence shown here is derived from an EMBL/GenBank/DDBJ whole genome shotgun (WGS) entry which is preliminary data.</text>
</comment>
<dbReference type="EMBL" id="RBWV01000013">
    <property type="protein sequence ID" value="RKS72752.1"/>
    <property type="molecule type" value="Genomic_DNA"/>
</dbReference>
<dbReference type="OrthoDB" id="9795634at2"/>
<keyword evidence="2 5" id="KW-0489">Methyltransferase</keyword>
<dbReference type="Proteomes" id="UP000281955">
    <property type="component" value="Unassembled WGS sequence"/>
</dbReference>
<keyword evidence="6" id="KW-1185">Reference proteome</keyword>
<keyword evidence="3 5" id="KW-0808">Transferase</keyword>
<protein>
    <submittedName>
        <fullName evidence="5">Methyltransferase family protein</fullName>
    </submittedName>
</protein>
<organism evidence="5 6">
    <name type="scientific">Motilibacter peucedani</name>
    <dbReference type="NCBI Taxonomy" id="598650"/>
    <lineage>
        <taxon>Bacteria</taxon>
        <taxon>Bacillati</taxon>
        <taxon>Actinomycetota</taxon>
        <taxon>Actinomycetes</taxon>
        <taxon>Motilibacterales</taxon>
        <taxon>Motilibacteraceae</taxon>
        <taxon>Motilibacter</taxon>
    </lineage>
</organism>
<evidence type="ECO:0000259" key="4">
    <source>
        <dbReference type="Pfam" id="PF08241"/>
    </source>
</evidence>
<reference evidence="5 6" key="1">
    <citation type="submission" date="2018-10" db="EMBL/GenBank/DDBJ databases">
        <title>Genomic Encyclopedia of Archaeal and Bacterial Type Strains, Phase II (KMG-II): from individual species to whole genera.</title>
        <authorList>
            <person name="Goeker M."/>
        </authorList>
    </citation>
    <scope>NUCLEOTIDE SEQUENCE [LARGE SCALE GENOMIC DNA]</scope>
    <source>
        <strain evidence="5 6">RP-AC37</strain>
    </source>
</reference>
<name>A0A420XNA0_9ACTN</name>
<feature type="domain" description="Methyltransferase type 11" evidence="4">
    <location>
        <begin position="38"/>
        <end position="130"/>
    </location>
</feature>
<evidence type="ECO:0000256" key="3">
    <source>
        <dbReference type="ARBA" id="ARBA00022679"/>
    </source>
</evidence>
<evidence type="ECO:0000313" key="6">
    <source>
        <dbReference type="Proteomes" id="UP000281955"/>
    </source>
</evidence>
<comment type="similarity">
    <text evidence="1">Belongs to the methyltransferase superfamily.</text>
</comment>
<dbReference type="PANTHER" id="PTHR44942:SF4">
    <property type="entry name" value="METHYLTRANSFERASE TYPE 11 DOMAIN-CONTAINING PROTEIN"/>
    <property type="match status" value="1"/>
</dbReference>
<dbReference type="RefSeq" id="WP_121194254.1">
    <property type="nucleotide sequence ID" value="NZ_RBWV01000013.1"/>
</dbReference>
<dbReference type="GO" id="GO:0032259">
    <property type="term" value="P:methylation"/>
    <property type="evidence" value="ECO:0007669"/>
    <property type="project" value="UniProtKB-KW"/>
</dbReference>
<dbReference type="InParanoid" id="A0A420XNA0"/>
<dbReference type="Pfam" id="PF08241">
    <property type="entry name" value="Methyltransf_11"/>
    <property type="match status" value="1"/>
</dbReference>
<gene>
    <name evidence="5" type="ORF">CLV35_3001</name>
</gene>
<dbReference type="Gene3D" id="3.40.50.150">
    <property type="entry name" value="Vaccinia Virus protein VP39"/>
    <property type="match status" value="1"/>
</dbReference>